<feature type="transmembrane region" description="Helical" evidence="1">
    <location>
        <begin position="193"/>
        <end position="210"/>
    </location>
</feature>
<protein>
    <submittedName>
        <fullName evidence="2">Uncharacterized protein</fullName>
    </submittedName>
</protein>
<sequence length="265" mass="29616">MNRVIIFTVFAAEALRSSAFTVHNAIPESRLCSYGRWRGSQTLHSRGAPLRSAEVDVLQLLSSSNMLLSESSADYSFQGSYASLYATLGLYLLSFPGLISLVKRATKKDIKQKTYTLAGPAAEDAKSMRQVAAEIMAYFQANNYKVDDAGEVIVFKGVTQQSTSQAFFLSFCTLIGLGSLSLVLQIQVPQVGAYWWLMCLGSPYAGVYYWQNAQQDDEIRVRLQATDDDKECEVTIQGDKEQLERFQQTLQYNEKGMIRVKGIFE</sequence>
<dbReference type="PANTHER" id="PTHR35302">
    <property type="match status" value="1"/>
</dbReference>
<keyword evidence="1" id="KW-0472">Membrane</keyword>
<reference evidence="2" key="1">
    <citation type="submission" date="2021-01" db="EMBL/GenBank/DDBJ databases">
        <authorList>
            <person name="Corre E."/>
            <person name="Pelletier E."/>
            <person name="Niang G."/>
            <person name="Scheremetjew M."/>
            <person name="Finn R."/>
            <person name="Kale V."/>
            <person name="Holt S."/>
            <person name="Cochrane G."/>
            <person name="Meng A."/>
            <person name="Brown T."/>
            <person name="Cohen L."/>
        </authorList>
    </citation>
    <scope>NUCLEOTIDE SEQUENCE</scope>
    <source>
        <strain evidence="2">CCMP1381</strain>
    </source>
</reference>
<proteinExistence type="predicted"/>
<evidence type="ECO:0000313" key="2">
    <source>
        <dbReference type="EMBL" id="CAD9384292.1"/>
    </source>
</evidence>
<dbReference type="PANTHER" id="PTHR35302:SF1">
    <property type="entry name" value="PROTEIN COFACTOR ASSEMBLY OF COMPLEX C SUBUNIT B CCB1, CHLOROPLASTIC"/>
    <property type="match status" value="1"/>
</dbReference>
<accession>A0A7S2B231</accession>
<keyword evidence="1" id="KW-0812">Transmembrane</keyword>
<dbReference type="EMBL" id="HBGS01009551">
    <property type="protein sequence ID" value="CAD9384292.1"/>
    <property type="molecule type" value="Transcribed_RNA"/>
</dbReference>
<dbReference type="Pfam" id="PF12046">
    <property type="entry name" value="CCB1"/>
    <property type="match status" value="1"/>
</dbReference>
<organism evidence="2">
    <name type="scientific">Octactis speculum</name>
    <dbReference type="NCBI Taxonomy" id="3111310"/>
    <lineage>
        <taxon>Eukaryota</taxon>
        <taxon>Sar</taxon>
        <taxon>Stramenopiles</taxon>
        <taxon>Ochrophyta</taxon>
        <taxon>Dictyochophyceae</taxon>
        <taxon>Dictyochales</taxon>
        <taxon>Dictyochaceae</taxon>
        <taxon>Octactis</taxon>
    </lineage>
</organism>
<dbReference type="InterPro" id="IPR021919">
    <property type="entry name" value="CCB1"/>
</dbReference>
<feature type="transmembrane region" description="Helical" evidence="1">
    <location>
        <begin position="82"/>
        <end position="102"/>
    </location>
</feature>
<feature type="transmembrane region" description="Helical" evidence="1">
    <location>
        <begin position="166"/>
        <end position="187"/>
    </location>
</feature>
<evidence type="ECO:0000256" key="1">
    <source>
        <dbReference type="SAM" id="Phobius"/>
    </source>
</evidence>
<dbReference type="AlphaFoldDB" id="A0A7S2B231"/>
<gene>
    <name evidence="2" type="ORF">DSPE1174_LOCUS5056</name>
</gene>
<name>A0A7S2B231_9STRA</name>
<keyword evidence="1" id="KW-1133">Transmembrane helix</keyword>